<evidence type="ECO:0000256" key="1">
    <source>
        <dbReference type="SAM" id="Phobius"/>
    </source>
</evidence>
<gene>
    <name evidence="2" type="ORF">F3F73_12455</name>
</gene>
<dbReference type="RefSeq" id="WP_005927842.1">
    <property type="nucleotide sequence ID" value="NZ_CABKSE010000001.1"/>
</dbReference>
<keyword evidence="1" id="KW-1133">Transmembrane helix</keyword>
<feature type="transmembrane region" description="Helical" evidence="1">
    <location>
        <begin position="12"/>
        <end position="35"/>
    </location>
</feature>
<feature type="transmembrane region" description="Helical" evidence="1">
    <location>
        <begin position="228"/>
        <end position="250"/>
    </location>
</feature>
<keyword evidence="1" id="KW-0812">Transmembrane</keyword>
<name>A0A7J4XI18_9BACE</name>
<keyword evidence="1" id="KW-0472">Membrane</keyword>
<feature type="transmembrane region" description="Helical" evidence="1">
    <location>
        <begin position="287"/>
        <end position="306"/>
    </location>
</feature>
<evidence type="ECO:0000313" key="3">
    <source>
        <dbReference type="Proteomes" id="UP000422221"/>
    </source>
</evidence>
<accession>A0A7J4XI18</accession>
<sequence>MRNRRLQGRITAGRFTLPAVILICIVCWIGTSILLPAMSSEKEAGYALWQSVCTLYLPAWADRVISFMLYAAIGYFLIELNNTFAIIRMRASVQTSIYFLLVTICPGMHLLYAGDIAAVAFLISLFFLFKSYQHPRPVSYIFHSFVFIGAGSLLFPQLLYFIPLWLIGAYYFQSLTARSFCAALIGLSVSYWFLFGHAFFYGQMELFYQPFVELVHFQPVNPGKDLQLWELVTLGYLFILFIVSAAHCIVSGFEDKIRTRSYLHFLIFINFCIFLFIFLQPAHCMDLLSLLLIGVSILVGHLFVLTNSKAANLFFIGSMTGLILLFCFNVWTLL</sequence>
<evidence type="ECO:0000313" key="2">
    <source>
        <dbReference type="EMBL" id="KAA3763825.1"/>
    </source>
</evidence>
<feature type="transmembrane region" description="Helical" evidence="1">
    <location>
        <begin position="55"/>
        <end position="78"/>
    </location>
</feature>
<dbReference type="Proteomes" id="UP000422221">
    <property type="component" value="Unassembled WGS sequence"/>
</dbReference>
<evidence type="ECO:0008006" key="4">
    <source>
        <dbReference type="Google" id="ProtNLM"/>
    </source>
</evidence>
<comment type="caution">
    <text evidence="2">The sequence shown here is derived from an EMBL/GenBank/DDBJ whole genome shotgun (WGS) entry which is preliminary data.</text>
</comment>
<dbReference type="EMBL" id="VWMK01000012">
    <property type="protein sequence ID" value="KAA3763825.1"/>
    <property type="molecule type" value="Genomic_DNA"/>
</dbReference>
<dbReference type="AlphaFoldDB" id="A0A7J4XI18"/>
<protein>
    <recommendedName>
        <fullName evidence="4">Transmembrane protein</fullName>
    </recommendedName>
</protein>
<proteinExistence type="predicted"/>
<reference evidence="2 3" key="1">
    <citation type="journal article" date="2019" name="Nat. Med.">
        <title>A library of human gut bacterial isolates paired with longitudinal multiomics data enables mechanistic microbiome research.</title>
        <authorList>
            <person name="Poyet M."/>
            <person name="Groussin M."/>
            <person name="Gibbons S.M."/>
            <person name="Avila-Pacheco J."/>
            <person name="Jiang X."/>
            <person name="Kearney S.M."/>
            <person name="Perrotta A.R."/>
            <person name="Berdy B."/>
            <person name="Zhao S."/>
            <person name="Lieberman T.D."/>
            <person name="Swanson P.K."/>
            <person name="Smith M."/>
            <person name="Roesemann S."/>
            <person name="Alexander J.E."/>
            <person name="Rich S.A."/>
            <person name="Livny J."/>
            <person name="Vlamakis H."/>
            <person name="Clish C."/>
            <person name="Bullock K."/>
            <person name="Deik A."/>
            <person name="Scott J."/>
            <person name="Pierce K.A."/>
            <person name="Xavier R.J."/>
            <person name="Alm E.J."/>
        </authorList>
    </citation>
    <scope>NUCLEOTIDE SEQUENCE [LARGE SCALE GENOMIC DNA]</scope>
    <source>
        <strain evidence="2 3">BIOML-A10</strain>
    </source>
</reference>
<feature type="transmembrane region" description="Helical" evidence="1">
    <location>
        <begin position="313"/>
        <end position="331"/>
    </location>
</feature>
<feature type="transmembrane region" description="Helical" evidence="1">
    <location>
        <begin position="262"/>
        <end position="281"/>
    </location>
</feature>
<feature type="transmembrane region" description="Helical" evidence="1">
    <location>
        <begin position="179"/>
        <end position="201"/>
    </location>
</feature>
<feature type="transmembrane region" description="Helical" evidence="1">
    <location>
        <begin position="141"/>
        <end position="167"/>
    </location>
</feature>
<organism evidence="2 3">
    <name type="scientific">Bacteroides salyersiae</name>
    <dbReference type="NCBI Taxonomy" id="291644"/>
    <lineage>
        <taxon>Bacteria</taxon>
        <taxon>Pseudomonadati</taxon>
        <taxon>Bacteroidota</taxon>
        <taxon>Bacteroidia</taxon>
        <taxon>Bacteroidales</taxon>
        <taxon>Bacteroidaceae</taxon>
        <taxon>Bacteroides</taxon>
    </lineage>
</organism>
<dbReference type="GeneID" id="93115107"/>
<feature type="transmembrane region" description="Helical" evidence="1">
    <location>
        <begin position="98"/>
        <end position="129"/>
    </location>
</feature>